<dbReference type="Proteomes" id="UP001596145">
    <property type="component" value="Unassembled WGS sequence"/>
</dbReference>
<comment type="caution">
    <text evidence="2">The sequence shown here is derived from an EMBL/GenBank/DDBJ whole genome shotgun (WGS) entry which is preliminary data.</text>
</comment>
<gene>
    <name evidence="2" type="ORF">ACFPJA_00295</name>
</gene>
<dbReference type="RefSeq" id="WP_162498043.1">
    <property type="nucleotide sequence ID" value="NZ_JBHSKV010000001.1"/>
</dbReference>
<accession>A0ABD5QLI6</accession>
<evidence type="ECO:0000256" key="1">
    <source>
        <dbReference type="SAM" id="MobiDB-lite"/>
    </source>
</evidence>
<keyword evidence="3" id="KW-1185">Reference proteome</keyword>
<name>A0ABD5QLI6_9EURY</name>
<evidence type="ECO:0000313" key="3">
    <source>
        <dbReference type="Proteomes" id="UP001596145"/>
    </source>
</evidence>
<feature type="compositionally biased region" description="Polar residues" evidence="1">
    <location>
        <begin position="1"/>
        <end position="16"/>
    </location>
</feature>
<feature type="region of interest" description="Disordered" evidence="1">
    <location>
        <begin position="1"/>
        <end position="23"/>
    </location>
</feature>
<evidence type="ECO:0000313" key="2">
    <source>
        <dbReference type="EMBL" id="MFC5133168.1"/>
    </source>
</evidence>
<dbReference type="EMBL" id="JBHSKV010000001">
    <property type="protein sequence ID" value="MFC5133168.1"/>
    <property type="molecule type" value="Genomic_DNA"/>
</dbReference>
<protein>
    <submittedName>
        <fullName evidence="2">Uncharacterized protein</fullName>
    </submittedName>
</protein>
<organism evidence="2 3">
    <name type="scientific">Halorubrum glutamatedens</name>
    <dbReference type="NCBI Taxonomy" id="2707018"/>
    <lineage>
        <taxon>Archaea</taxon>
        <taxon>Methanobacteriati</taxon>
        <taxon>Methanobacteriota</taxon>
        <taxon>Stenosarchaea group</taxon>
        <taxon>Halobacteria</taxon>
        <taxon>Halobacteriales</taxon>
        <taxon>Haloferacaceae</taxon>
        <taxon>Halorubrum</taxon>
    </lineage>
</organism>
<dbReference type="AlphaFoldDB" id="A0ABD5QLI6"/>
<reference evidence="2 3" key="1">
    <citation type="journal article" date="2019" name="Int. J. Syst. Evol. Microbiol.">
        <title>The Global Catalogue of Microorganisms (GCM) 10K type strain sequencing project: providing services to taxonomists for standard genome sequencing and annotation.</title>
        <authorList>
            <consortium name="The Broad Institute Genomics Platform"/>
            <consortium name="The Broad Institute Genome Sequencing Center for Infectious Disease"/>
            <person name="Wu L."/>
            <person name="Ma J."/>
        </authorList>
    </citation>
    <scope>NUCLEOTIDE SEQUENCE [LARGE SCALE GENOMIC DNA]</scope>
    <source>
        <strain evidence="2 3">CGMCC 1.16026</strain>
    </source>
</reference>
<proteinExistence type="predicted"/>
<sequence>MTGQKPSVRTAGSTVASVRATATPDVSILPADVPAALSRTLSRLGR</sequence>